<gene>
    <name evidence="2" type="ORF">NC595_10805</name>
</gene>
<evidence type="ECO:0000313" key="2">
    <source>
        <dbReference type="EMBL" id="MCP1374552.1"/>
    </source>
</evidence>
<dbReference type="PIRSF" id="PIRSF030561">
    <property type="entry name" value="UCP030561"/>
    <property type="match status" value="1"/>
</dbReference>
<dbReference type="InterPro" id="IPR037401">
    <property type="entry name" value="SnoaL-like"/>
</dbReference>
<reference evidence="2 3" key="1">
    <citation type="submission" date="2022-06" db="EMBL/GenBank/DDBJ databases">
        <title>Dyella sp. Sa strain:Sa Genome sequencing.</title>
        <authorList>
            <person name="Park S."/>
        </authorList>
    </citation>
    <scope>NUCLEOTIDE SEQUENCE [LARGE SCALE GENOMIC DNA]</scope>
    <source>
        <strain evidence="2 3">Sa</strain>
    </source>
</reference>
<keyword evidence="3" id="KW-1185">Reference proteome</keyword>
<evidence type="ECO:0000313" key="3">
    <source>
        <dbReference type="Proteomes" id="UP001204615"/>
    </source>
</evidence>
<dbReference type="RefSeq" id="WP_253566312.1">
    <property type="nucleotide sequence ID" value="NZ_JAMZEK010000002.1"/>
</dbReference>
<dbReference type="Proteomes" id="UP001204615">
    <property type="component" value="Unassembled WGS sequence"/>
</dbReference>
<name>A0ABT1FEA5_9GAMM</name>
<dbReference type="EMBL" id="JAMZEK010000002">
    <property type="protein sequence ID" value="MCP1374552.1"/>
    <property type="molecule type" value="Genomic_DNA"/>
</dbReference>
<comment type="caution">
    <text evidence="2">The sequence shown here is derived from an EMBL/GenBank/DDBJ whole genome shotgun (WGS) entry which is preliminary data.</text>
</comment>
<accession>A0ABT1FEA5</accession>
<sequence>MTDPLTPVAAQFEAYNRHDLPAFLACFAEDFRSYRMPAETPTLVGKAALAAFYAEHRFNNPALRAELLGRTVVGRRVFDHERIHGLGDQPLESMAAFEVADDGLIRAAWFYFAGQP</sequence>
<dbReference type="InterPro" id="IPR008317">
    <property type="entry name" value="UCP030561"/>
</dbReference>
<proteinExistence type="predicted"/>
<dbReference type="SUPFAM" id="SSF54427">
    <property type="entry name" value="NTF2-like"/>
    <property type="match status" value="1"/>
</dbReference>
<evidence type="ECO:0000259" key="1">
    <source>
        <dbReference type="Pfam" id="PF12680"/>
    </source>
</evidence>
<dbReference type="Pfam" id="PF12680">
    <property type="entry name" value="SnoaL_2"/>
    <property type="match status" value="1"/>
</dbReference>
<organism evidence="2 3">
    <name type="scientific">Dyella lutea</name>
    <dbReference type="NCBI Taxonomy" id="2950441"/>
    <lineage>
        <taxon>Bacteria</taxon>
        <taxon>Pseudomonadati</taxon>
        <taxon>Pseudomonadota</taxon>
        <taxon>Gammaproteobacteria</taxon>
        <taxon>Lysobacterales</taxon>
        <taxon>Rhodanobacteraceae</taxon>
        <taxon>Dyella</taxon>
    </lineage>
</organism>
<dbReference type="InterPro" id="IPR032710">
    <property type="entry name" value="NTF2-like_dom_sf"/>
</dbReference>
<feature type="domain" description="SnoaL-like" evidence="1">
    <location>
        <begin position="8"/>
        <end position="106"/>
    </location>
</feature>
<protein>
    <submittedName>
        <fullName evidence="2">Nuclear transport factor 2 family protein</fullName>
    </submittedName>
</protein>
<dbReference type="Gene3D" id="3.10.450.50">
    <property type="match status" value="1"/>
</dbReference>